<dbReference type="EMBL" id="VJMH01007229">
    <property type="protein sequence ID" value="KAF0684908.1"/>
    <property type="molecule type" value="Genomic_DNA"/>
</dbReference>
<dbReference type="InterPro" id="IPR011992">
    <property type="entry name" value="EF-hand-dom_pair"/>
</dbReference>
<sequence>MAARASIKTNAPLLDPNDPKDVATQYLQANKLNEVFQELCTLIMYRRPANPREFIIQQLQIMHAARECRSATSFFNETDLSTMFSMFDVTNQGTISIAQYDQGLKSLGIDRPTLRLPESIHRVDRTLFVRSMYASSCMSREAEPQCHPH</sequence>
<dbReference type="SUPFAM" id="SSF47391">
    <property type="entry name" value="Dimerization-anchoring domain of cAMP-dependent PK regulatory subunit"/>
    <property type="match status" value="1"/>
</dbReference>
<dbReference type="InterPro" id="IPR049760">
    <property type="entry name" value="DD_EFCAB10"/>
</dbReference>
<dbReference type="PANTHER" id="PTHR21847">
    <property type="entry name" value="EF-HAND CALCIUM-BINDING DOMAIN-CONTAINING PROTEIN 10"/>
    <property type="match status" value="1"/>
</dbReference>
<dbReference type="Pfam" id="PF24548">
    <property type="entry name" value="EF_EFCAB10_C"/>
    <property type="match status" value="1"/>
</dbReference>
<feature type="domain" description="EF-hand" evidence="1">
    <location>
        <begin position="75"/>
        <end position="110"/>
    </location>
</feature>
<dbReference type="PANTHER" id="PTHR21847:SF1">
    <property type="entry name" value="EF-HAND CALCIUM-BINDING DOMAIN-CONTAINING PROTEIN 10"/>
    <property type="match status" value="1"/>
</dbReference>
<dbReference type="Proteomes" id="UP000332933">
    <property type="component" value="Unassembled WGS sequence"/>
</dbReference>
<proteinExistence type="predicted"/>
<dbReference type="AlphaFoldDB" id="A0A485LN12"/>
<dbReference type="EMBL" id="CAADRA010007255">
    <property type="protein sequence ID" value="VFT99800.1"/>
    <property type="molecule type" value="Genomic_DNA"/>
</dbReference>
<dbReference type="InterPro" id="IPR039879">
    <property type="entry name" value="EFC10"/>
</dbReference>
<dbReference type="InterPro" id="IPR002048">
    <property type="entry name" value="EF_hand_dom"/>
</dbReference>
<dbReference type="PROSITE" id="PS50222">
    <property type="entry name" value="EF_HAND_2"/>
    <property type="match status" value="1"/>
</dbReference>
<dbReference type="OrthoDB" id="10260455at2759"/>
<dbReference type="GO" id="GO:0005509">
    <property type="term" value="F:calcium ion binding"/>
    <property type="evidence" value="ECO:0007669"/>
    <property type="project" value="InterPro"/>
</dbReference>
<dbReference type="SUPFAM" id="SSF47473">
    <property type="entry name" value="EF-hand"/>
    <property type="match status" value="1"/>
</dbReference>
<keyword evidence="4" id="KW-1185">Reference proteome</keyword>
<name>A0A485LN12_9STRA</name>
<dbReference type="CDD" id="cd22976">
    <property type="entry name" value="DD_EFCAB10"/>
    <property type="match status" value="1"/>
</dbReference>
<dbReference type="InterPro" id="IPR056587">
    <property type="entry name" value="EF_EFCAB10_C"/>
</dbReference>
<organism evidence="3 4">
    <name type="scientific">Aphanomyces stellatus</name>
    <dbReference type="NCBI Taxonomy" id="120398"/>
    <lineage>
        <taxon>Eukaryota</taxon>
        <taxon>Sar</taxon>
        <taxon>Stramenopiles</taxon>
        <taxon>Oomycota</taxon>
        <taxon>Saprolegniomycetes</taxon>
        <taxon>Saprolegniales</taxon>
        <taxon>Verrucalvaceae</taxon>
        <taxon>Aphanomyces</taxon>
    </lineage>
</organism>
<reference evidence="3 4" key="1">
    <citation type="submission" date="2019-03" db="EMBL/GenBank/DDBJ databases">
        <authorList>
            <person name="Gaulin E."/>
            <person name="Dumas B."/>
        </authorList>
    </citation>
    <scope>NUCLEOTIDE SEQUENCE [LARGE SCALE GENOMIC DNA]</scope>
    <source>
        <strain evidence="3">CBS 568.67</strain>
    </source>
</reference>
<accession>A0A485LN12</accession>
<dbReference type="Gene3D" id="1.10.238.10">
    <property type="entry name" value="EF-hand"/>
    <property type="match status" value="1"/>
</dbReference>
<evidence type="ECO:0000313" key="4">
    <source>
        <dbReference type="Proteomes" id="UP000332933"/>
    </source>
</evidence>
<reference evidence="2" key="2">
    <citation type="submission" date="2019-06" db="EMBL/GenBank/DDBJ databases">
        <title>Genomics analysis of Aphanomyces spp. identifies a new class of oomycete effector associated with host adaptation.</title>
        <authorList>
            <person name="Gaulin E."/>
        </authorList>
    </citation>
    <scope>NUCLEOTIDE SEQUENCE</scope>
    <source>
        <strain evidence="2">CBS 578.67</strain>
    </source>
</reference>
<gene>
    <name evidence="3" type="primary">Aste57867_23152</name>
    <name evidence="2" type="ORF">As57867_023081</name>
    <name evidence="3" type="ORF">ASTE57867_23152</name>
</gene>
<protein>
    <submittedName>
        <fullName evidence="3">Aste57867_23152 protein</fullName>
    </submittedName>
</protein>
<evidence type="ECO:0000259" key="1">
    <source>
        <dbReference type="PROSITE" id="PS50222"/>
    </source>
</evidence>
<evidence type="ECO:0000313" key="3">
    <source>
        <dbReference type="EMBL" id="VFT99800.1"/>
    </source>
</evidence>
<evidence type="ECO:0000313" key="2">
    <source>
        <dbReference type="EMBL" id="KAF0684908.1"/>
    </source>
</evidence>